<dbReference type="AlphaFoldDB" id="A0A6J4SQ86"/>
<evidence type="ECO:0000313" key="2">
    <source>
        <dbReference type="EMBL" id="CAA9500931.1"/>
    </source>
</evidence>
<feature type="non-terminal residue" evidence="2">
    <location>
        <position position="1"/>
    </location>
</feature>
<evidence type="ECO:0000259" key="1">
    <source>
        <dbReference type="Pfam" id="PF01882"/>
    </source>
</evidence>
<accession>A0A6J4SQ86</accession>
<organism evidence="2">
    <name type="scientific">uncultured Solirubrobacteraceae bacterium</name>
    <dbReference type="NCBI Taxonomy" id="1162706"/>
    <lineage>
        <taxon>Bacteria</taxon>
        <taxon>Bacillati</taxon>
        <taxon>Actinomycetota</taxon>
        <taxon>Thermoleophilia</taxon>
        <taxon>Solirubrobacterales</taxon>
        <taxon>Solirubrobacteraceae</taxon>
        <taxon>environmental samples</taxon>
    </lineage>
</organism>
<dbReference type="EMBL" id="CADCVS010000254">
    <property type="protein sequence ID" value="CAA9500931.1"/>
    <property type="molecule type" value="Genomic_DNA"/>
</dbReference>
<proteinExistence type="predicted"/>
<reference evidence="2" key="1">
    <citation type="submission" date="2020-02" db="EMBL/GenBank/DDBJ databases">
        <authorList>
            <person name="Meier V. D."/>
        </authorList>
    </citation>
    <scope>NUCLEOTIDE SEQUENCE</scope>
    <source>
        <strain evidence="2">AVDCRST_MAG30</strain>
    </source>
</reference>
<protein>
    <recommendedName>
        <fullName evidence="1">DUF58 domain-containing protein</fullName>
    </recommendedName>
</protein>
<dbReference type="InterPro" id="IPR002881">
    <property type="entry name" value="DUF58"/>
</dbReference>
<gene>
    <name evidence="2" type="ORF">AVDCRST_MAG30-1904</name>
</gene>
<name>A0A6J4SQ86_9ACTN</name>
<feature type="domain" description="DUF58" evidence="1">
    <location>
        <begin position="71"/>
        <end position="239"/>
    </location>
</feature>
<sequence>RHTVGAVAARARGPLGLGRWHHRLEADREVLVYPDLPAARRLALAVRSGRFREEGRLTRGPLGLGTDFESIREYVPDDDVRQVNWRATQRLQRPMSNQFRVEQDRQVLLLVDAGRLMGAPLDTRTRLDAAVDAAVAVALVADVVGDRSGVVAFDRVLRRQLSARRAGGDAIVRALFDLEPVAEESDYEVAFRAVEGAKRSLIVVFTDLLEEGAARPLLDAMPVLTRKHEVIVASAADPGLAAVLRARPAAVADVYASAVALDVLAAREQVAHRLRAAGARVVEAPAGALGAACVRAYLAAKASARL</sequence>
<dbReference type="Pfam" id="PF01882">
    <property type="entry name" value="DUF58"/>
    <property type="match status" value="1"/>
</dbReference>
<dbReference type="PANTHER" id="PTHR33608">
    <property type="entry name" value="BLL2464 PROTEIN"/>
    <property type="match status" value="1"/>
</dbReference>
<dbReference type="PANTHER" id="PTHR33608:SF3">
    <property type="entry name" value="SLR2013 PROTEIN"/>
    <property type="match status" value="1"/>
</dbReference>